<evidence type="ECO:0000313" key="13">
    <source>
        <dbReference type="EMBL" id="OMH82841.1"/>
    </source>
</evidence>
<keyword evidence="14" id="KW-1185">Reference proteome</keyword>
<dbReference type="GO" id="GO:0046540">
    <property type="term" value="C:U4/U6 x U5 tri-snRNP complex"/>
    <property type="evidence" value="ECO:0007669"/>
    <property type="project" value="TreeGrafter"/>
</dbReference>
<dbReference type="InterPro" id="IPR010920">
    <property type="entry name" value="LSM_dom_sf"/>
</dbReference>
<keyword evidence="5" id="KW-0507">mRNA processing</keyword>
<dbReference type="GO" id="GO:0003723">
    <property type="term" value="F:RNA binding"/>
    <property type="evidence" value="ECO:0007669"/>
    <property type="project" value="UniProtKB-KW"/>
</dbReference>
<protein>
    <recommendedName>
        <fullName evidence="10">Sm protein B</fullName>
    </recommendedName>
</protein>
<feature type="domain" description="Sm" evidence="12">
    <location>
        <begin position="1"/>
        <end position="46"/>
    </location>
</feature>
<evidence type="ECO:0000256" key="3">
    <source>
        <dbReference type="ARBA" id="ARBA00009123"/>
    </source>
</evidence>
<evidence type="ECO:0000256" key="5">
    <source>
        <dbReference type="ARBA" id="ARBA00022664"/>
    </source>
</evidence>
<proteinExistence type="inferred from homology"/>
<gene>
    <name evidence="13" type="ORF">AX774_g3666</name>
</gene>
<evidence type="ECO:0000256" key="11">
    <source>
        <dbReference type="SAM" id="MobiDB-lite"/>
    </source>
</evidence>
<feature type="region of interest" description="Disordered" evidence="11">
    <location>
        <begin position="132"/>
        <end position="191"/>
    </location>
</feature>
<dbReference type="PANTHER" id="PTHR10701:SF0">
    <property type="entry name" value="SMALL NUCLEAR RIBONUCLEOPROTEIN-ASSOCIATED PROTEIN B"/>
    <property type="match status" value="1"/>
</dbReference>
<comment type="subcellular location">
    <subcellularLocation>
        <location evidence="2">Cytoplasm</location>
    </subcellularLocation>
    <subcellularLocation>
        <location evidence="1">Nucleus</location>
    </subcellularLocation>
</comment>
<evidence type="ECO:0000256" key="9">
    <source>
        <dbReference type="ARBA" id="ARBA00023274"/>
    </source>
</evidence>
<keyword evidence="4" id="KW-0963">Cytoplasm</keyword>
<dbReference type="GO" id="GO:0071013">
    <property type="term" value="C:catalytic step 2 spliceosome"/>
    <property type="evidence" value="ECO:0007669"/>
    <property type="project" value="TreeGrafter"/>
</dbReference>
<dbReference type="AlphaFoldDB" id="A0A1R1PPH4"/>
<feature type="compositionally biased region" description="Pro residues" evidence="11">
    <location>
        <begin position="137"/>
        <end position="179"/>
    </location>
</feature>
<dbReference type="InterPro" id="IPR050914">
    <property type="entry name" value="snRNP_SmB/NAA38-like"/>
</dbReference>
<dbReference type="PROSITE" id="PS52002">
    <property type="entry name" value="SM"/>
    <property type="match status" value="1"/>
</dbReference>
<sequence>MNLVLADCEEFRQIKTKLENRQIKRILGLVVLRGENVISISVDGPPPVSVESIQARAAASSLQPGPGLARPTKRTVPLSNAPTAAAGPIPAGLSGPVRGIGGPVPGMMQPRPGIPSMPMMHPPVGFRPGMPPTGGAVPPPGFRPPIIPPGARPPMGIPGAPPPGYHPPPPGYAPHPPPHAHGYRPPNARPS</sequence>
<accession>A0A1R1PPH4</accession>
<evidence type="ECO:0000256" key="1">
    <source>
        <dbReference type="ARBA" id="ARBA00004123"/>
    </source>
</evidence>
<dbReference type="GO" id="GO:0005682">
    <property type="term" value="C:U5 snRNP"/>
    <property type="evidence" value="ECO:0007669"/>
    <property type="project" value="TreeGrafter"/>
</dbReference>
<dbReference type="GO" id="GO:0071004">
    <property type="term" value="C:U2-type prespliceosome"/>
    <property type="evidence" value="ECO:0007669"/>
    <property type="project" value="TreeGrafter"/>
</dbReference>
<comment type="caution">
    <text evidence="13">The sequence shown here is derived from an EMBL/GenBank/DDBJ whole genome shotgun (WGS) entry which is preliminary data.</text>
</comment>
<name>A0A1R1PPH4_ZANCU</name>
<dbReference type="GO" id="GO:0005687">
    <property type="term" value="C:U4 snRNP"/>
    <property type="evidence" value="ECO:0007669"/>
    <property type="project" value="TreeGrafter"/>
</dbReference>
<dbReference type="GO" id="GO:0070990">
    <property type="term" value="F:snRNP binding"/>
    <property type="evidence" value="ECO:0007669"/>
    <property type="project" value="TreeGrafter"/>
</dbReference>
<organism evidence="13 14">
    <name type="scientific">Zancudomyces culisetae</name>
    <name type="common">Gut fungus</name>
    <name type="synonym">Smittium culisetae</name>
    <dbReference type="NCBI Taxonomy" id="1213189"/>
    <lineage>
        <taxon>Eukaryota</taxon>
        <taxon>Fungi</taxon>
        <taxon>Fungi incertae sedis</taxon>
        <taxon>Zoopagomycota</taxon>
        <taxon>Kickxellomycotina</taxon>
        <taxon>Harpellomycetes</taxon>
        <taxon>Harpellales</taxon>
        <taxon>Legeriomycetaceae</taxon>
        <taxon>Zancudomyces</taxon>
    </lineage>
</organism>
<dbReference type="Proteomes" id="UP000188320">
    <property type="component" value="Unassembled WGS sequence"/>
</dbReference>
<dbReference type="PANTHER" id="PTHR10701">
    <property type="entry name" value="SMALL NUCLEAR RIBONUCLEOPROTEIN-ASSOCIATED PROTEIN B AND N"/>
    <property type="match status" value="1"/>
</dbReference>
<comment type="similarity">
    <text evidence="3">Belongs to the snRNP SmB/SmN family.</text>
</comment>
<keyword evidence="8" id="KW-0539">Nucleus</keyword>
<dbReference type="InterPro" id="IPR047575">
    <property type="entry name" value="Sm"/>
</dbReference>
<dbReference type="InterPro" id="IPR001163">
    <property type="entry name" value="Sm_dom_euk/arc"/>
</dbReference>
<dbReference type="SUPFAM" id="SSF50182">
    <property type="entry name" value="Sm-like ribonucleoproteins"/>
    <property type="match status" value="1"/>
</dbReference>
<dbReference type="Gene3D" id="2.30.30.100">
    <property type="match status" value="1"/>
</dbReference>
<dbReference type="GO" id="GO:0000398">
    <property type="term" value="P:mRNA splicing, via spliceosome"/>
    <property type="evidence" value="ECO:0007669"/>
    <property type="project" value="TreeGrafter"/>
</dbReference>
<evidence type="ECO:0000259" key="12">
    <source>
        <dbReference type="PROSITE" id="PS52002"/>
    </source>
</evidence>
<reference evidence="14" key="1">
    <citation type="submission" date="2017-01" db="EMBL/GenBank/DDBJ databases">
        <authorList>
            <person name="Wang Y."/>
            <person name="White M."/>
            <person name="Kvist S."/>
            <person name="Moncalvo J.-M."/>
        </authorList>
    </citation>
    <scope>NUCLEOTIDE SEQUENCE [LARGE SCALE GENOMIC DNA]</scope>
    <source>
        <strain evidence="14">COL-18-3</strain>
    </source>
</reference>
<keyword evidence="9 13" id="KW-0687">Ribonucleoprotein</keyword>
<dbReference type="EMBL" id="LSSK01000579">
    <property type="protein sequence ID" value="OMH82841.1"/>
    <property type="molecule type" value="Genomic_DNA"/>
</dbReference>
<dbReference type="GO" id="GO:0005686">
    <property type="term" value="C:U2 snRNP"/>
    <property type="evidence" value="ECO:0007669"/>
    <property type="project" value="TreeGrafter"/>
</dbReference>
<evidence type="ECO:0000256" key="2">
    <source>
        <dbReference type="ARBA" id="ARBA00004496"/>
    </source>
</evidence>
<keyword evidence="7" id="KW-0508">mRNA splicing</keyword>
<keyword evidence="6" id="KW-0694">RNA-binding</keyword>
<evidence type="ECO:0000256" key="8">
    <source>
        <dbReference type="ARBA" id="ARBA00023242"/>
    </source>
</evidence>
<dbReference type="Pfam" id="PF01423">
    <property type="entry name" value="LSM"/>
    <property type="match status" value="1"/>
</dbReference>
<evidence type="ECO:0000313" key="14">
    <source>
        <dbReference type="Proteomes" id="UP000188320"/>
    </source>
</evidence>
<dbReference type="GO" id="GO:0005737">
    <property type="term" value="C:cytoplasm"/>
    <property type="evidence" value="ECO:0007669"/>
    <property type="project" value="UniProtKB-SubCell"/>
</dbReference>
<dbReference type="GO" id="GO:0005685">
    <property type="term" value="C:U1 snRNP"/>
    <property type="evidence" value="ECO:0007669"/>
    <property type="project" value="TreeGrafter"/>
</dbReference>
<dbReference type="OrthoDB" id="2020720at2759"/>
<evidence type="ECO:0000256" key="7">
    <source>
        <dbReference type="ARBA" id="ARBA00023187"/>
    </source>
</evidence>
<evidence type="ECO:0000256" key="10">
    <source>
        <dbReference type="ARBA" id="ARBA00041355"/>
    </source>
</evidence>
<evidence type="ECO:0000256" key="4">
    <source>
        <dbReference type="ARBA" id="ARBA00022490"/>
    </source>
</evidence>
<evidence type="ECO:0000256" key="6">
    <source>
        <dbReference type="ARBA" id="ARBA00022884"/>
    </source>
</evidence>